<evidence type="ECO:0000313" key="1">
    <source>
        <dbReference type="EMBL" id="KAH7682686.1"/>
    </source>
</evidence>
<keyword evidence="2" id="KW-1185">Reference proteome</keyword>
<comment type="caution">
    <text evidence="1">The sequence shown here is derived from an EMBL/GenBank/DDBJ whole genome shotgun (WGS) entry which is preliminary data.</text>
</comment>
<accession>A0ACB7W521</accession>
<gene>
    <name evidence="1" type="ORF">IHE45_05G138200</name>
</gene>
<protein>
    <submittedName>
        <fullName evidence="1">Uncharacterized protein</fullName>
    </submittedName>
</protein>
<organism evidence="1 2">
    <name type="scientific">Dioscorea alata</name>
    <name type="common">Purple yam</name>
    <dbReference type="NCBI Taxonomy" id="55571"/>
    <lineage>
        <taxon>Eukaryota</taxon>
        <taxon>Viridiplantae</taxon>
        <taxon>Streptophyta</taxon>
        <taxon>Embryophyta</taxon>
        <taxon>Tracheophyta</taxon>
        <taxon>Spermatophyta</taxon>
        <taxon>Magnoliopsida</taxon>
        <taxon>Liliopsida</taxon>
        <taxon>Dioscoreales</taxon>
        <taxon>Dioscoreaceae</taxon>
        <taxon>Dioscorea</taxon>
    </lineage>
</organism>
<dbReference type="EMBL" id="CM037015">
    <property type="protein sequence ID" value="KAH7682686.1"/>
    <property type="molecule type" value="Genomic_DNA"/>
</dbReference>
<name>A0ACB7W521_DIOAL</name>
<proteinExistence type="predicted"/>
<sequence>MARLLQAYHISINPSSLSLSNITSFLIFLAGVTGTLSIIMLLCTTYKHTKISKASQSGLAPSSPPPQRENKFLSHLSSKALVVVKMVSWKKVEEEDDDDVDDDVDDQAVWRKAIIMGDKCRPQDFSGQILYDSQGNPLPEPPARSHRRHEMF</sequence>
<reference evidence="2" key="1">
    <citation type="journal article" date="2022" name="Nat. Commun.">
        <title>Chromosome evolution and the genetic basis of agronomically important traits in greater yam.</title>
        <authorList>
            <person name="Bredeson J.V."/>
            <person name="Lyons J.B."/>
            <person name="Oniyinde I.O."/>
            <person name="Okereke N.R."/>
            <person name="Kolade O."/>
            <person name="Nnabue I."/>
            <person name="Nwadili C.O."/>
            <person name="Hribova E."/>
            <person name="Parker M."/>
            <person name="Nwogha J."/>
            <person name="Shu S."/>
            <person name="Carlson J."/>
            <person name="Kariba R."/>
            <person name="Muthemba S."/>
            <person name="Knop K."/>
            <person name="Barton G.J."/>
            <person name="Sherwood A.V."/>
            <person name="Lopez-Montes A."/>
            <person name="Asiedu R."/>
            <person name="Jamnadass R."/>
            <person name="Muchugi A."/>
            <person name="Goodstein D."/>
            <person name="Egesi C.N."/>
            <person name="Featherston J."/>
            <person name="Asfaw A."/>
            <person name="Simpson G.G."/>
            <person name="Dolezel J."/>
            <person name="Hendre P.S."/>
            <person name="Van Deynze A."/>
            <person name="Kumar P.L."/>
            <person name="Obidiegwu J.E."/>
            <person name="Bhattacharjee R."/>
            <person name="Rokhsar D.S."/>
        </authorList>
    </citation>
    <scope>NUCLEOTIDE SEQUENCE [LARGE SCALE GENOMIC DNA]</scope>
    <source>
        <strain evidence="2">cv. TDa95/00328</strain>
    </source>
</reference>
<dbReference type="Proteomes" id="UP000827976">
    <property type="component" value="Chromosome 5"/>
</dbReference>
<evidence type="ECO:0000313" key="2">
    <source>
        <dbReference type="Proteomes" id="UP000827976"/>
    </source>
</evidence>